<dbReference type="AlphaFoldDB" id="A0A834H264"/>
<dbReference type="EMBL" id="WJXA01000005">
    <property type="protein sequence ID" value="KAF7144032.1"/>
    <property type="molecule type" value="Genomic_DNA"/>
</dbReference>
<dbReference type="Proteomes" id="UP000626092">
    <property type="component" value="Unassembled WGS sequence"/>
</dbReference>
<evidence type="ECO:0000256" key="7">
    <source>
        <dbReference type="ARBA" id="ARBA00022777"/>
    </source>
</evidence>
<evidence type="ECO:0000256" key="8">
    <source>
        <dbReference type="ARBA" id="ARBA00022786"/>
    </source>
</evidence>
<keyword evidence="6 12" id="KW-0547">Nucleotide-binding</keyword>
<dbReference type="InterPro" id="IPR011009">
    <property type="entry name" value="Kinase-like_dom_sf"/>
</dbReference>
<dbReference type="Gene3D" id="3.40.50.620">
    <property type="entry name" value="HUPs"/>
    <property type="match status" value="1"/>
</dbReference>
<dbReference type="SMART" id="SM00220">
    <property type="entry name" value="S_TKc"/>
    <property type="match status" value="1"/>
</dbReference>
<evidence type="ECO:0000256" key="10">
    <source>
        <dbReference type="ARBA" id="ARBA00047899"/>
    </source>
</evidence>
<dbReference type="PANTHER" id="PTHR45647">
    <property type="entry name" value="OS02G0152300 PROTEIN"/>
    <property type="match status" value="1"/>
</dbReference>
<dbReference type="SUPFAM" id="SSF57850">
    <property type="entry name" value="RING/U-box"/>
    <property type="match status" value="1"/>
</dbReference>
<dbReference type="InterPro" id="IPR000719">
    <property type="entry name" value="Prot_kinase_dom"/>
</dbReference>
<feature type="compositionally biased region" description="Polar residues" evidence="14">
    <location>
        <begin position="269"/>
        <end position="298"/>
    </location>
</feature>
<feature type="region of interest" description="Disordered" evidence="14">
    <location>
        <begin position="232"/>
        <end position="298"/>
    </location>
</feature>
<dbReference type="InterPro" id="IPR014729">
    <property type="entry name" value="Rossmann-like_a/b/a_fold"/>
</dbReference>
<gene>
    <name evidence="17" type="ORF">RHSIM_Rhsim05G0015800</name>
</gene>
<evidence type="ECO:0000256" key="6">
    <source>
        <dbReference type="ARBA" id="ARBA00022741"/>
    </source>
</evidence>
<keyword evidence="5" id="KW-0808">Transferase</keyword>
<dbReference type="Gene3D" id="1.10.510.10">
    <property type="entry name" value="Transferase(Phosphotransferase) domain 1"/>
    <property type="match status" value="1"/>
</dbReference>
<feature type="compositionally biased region" description="Polar residues" evidence="14">
    <location>
        <begin position="252"/>
        <end position="261"/>
    </location>
</feature>
<dbReference type="PROSITE" id="PS00108">
    <property type="entry name" value="PROTEIN_KINASE_ST"/>
    <property type="match status" value="1"/>
</dbReference>
<sequence length="851" mass="95596">MERNMIVCGGRNLPAKTTVAVAVKGSGSGRGGNGSRRAVRWAVENLMPQADRFVLIHVVPRITSVPTTSGANIPIEQLDTHEVEMYMKDAKDEFQKIFLPFKKLCKRKKIETLVLEGDNPASALLKYVTDSGVSSLVLGSCASCSFTRKIEDIVPSAVLKNAPKACNIYIVSRPRLITNSVTPLSSGENSSRQWWFTCRALSSLRIYKLNGGHRSSTVDCGVTDTASLVSDTSSLSQRYPNHSGPFQERNHQNWGNSSQEIEASVAGHDSSSVDGEVNETASSASDLSHLNSQRYPNHSGSLQGINHQNSANSILEIVELNGGHYSSPVDCEVNEIASSVFNEIEAFNEYSSVASNDTKQSDVQAKVEQMRLELMNTRGMYNRACADLVHSQKEVHYLLSKCLEEERQVKAALQREEVHKKIAADEKRKHSEAMKEIEEARNLLAKEAYEKKIAERRAERESLEKKKITDALLSNDRRYRRYTRDEIERATDSFSEAKMIGEGSYGKVYRCELDKTPVAVKVLRSDASEKKKEFLTEIEVLSQLRHPYIVLLLGACPEIGCLVFEFMENRSLEDFVSDQSSRHRLPWFVRFRIAFEVACGLAFLHNSKPHPIIHRDLKPGNILLDRNYGSKIGDVGLAKLVSDVTPDNITQYRDSTVFGTRHYVDPEYYRTGTVRPKSDLYAFGIIVLQLLAPQHPDGLLLKFETALSKGCLSNILDISIPDWPFTEAEELAQMALRCSSLRCRDRPDLETEVLPLLKKLADMADVASRVQRNIIHPPNHFFCPILQEVMEDPYIAADGFTYEHRAIKLWLEIHSLSPVTKLRLENKVIIQNHTLRSAIEDWRSHTTSSSG</sequence>
<dbReference type="PROSITE" id="PS00107">
    <property type="entry name" value="PROTEIN_KINASE_ATP"/>
    <property type="match status" value="1"/>
</dbReference>
<organism evidence="17 18">
    <name type="scientific">Rhododendron simsii</name>
    <name type="common">Sims's rhododendron</name>
    <dbReference type="NCBI Taxonomy" id="118357"/>
    <lineage>
        <taxon>Eukaryota</taxon>
        <taxon>Viridiplantae</taxon>
        <taxon>Streptophyta</taxon>
        <taxon>Embryophyta</taxon>
        <taxon>Tracheophyta</taxon>
        <taxon>Spermatophyta</taxon>
        <taxon>Magnoliopsida</taxon>
        <taxon>eudicotyledons</taxon>
        <taxon>Gunneridae</taxon>
        <taxon>Pentapetalae</taxon>
        <taxon>asterids</taxon>
        <taxon>Ericales</taxon>
        <taxon>Ericaceae</taxon>
        <taxon>Ericoideae</taxon>
        <taxon>Rhodoreae</taxon>
        <taxon>Rhododendron</taxon>
    </lineage>
</organism>
<dbReference type="GO" id="GO:0004674">
    <property type="term" value="F:protein serine/threonine kinase activity"/>
    <property type="evidence" value="ECO:0007669"/>
    <property type="project" value="UniProtKB-KW"/>
</dbReference>
<comment type="catalytic activity">
    <reaction evidence="10">
        <text>L-threonyl-[protein] + ATP = O-phospho-L-threonyl-[protein] + ADP + H(+)</text>
        <dbReference type="Rhea" id="RHEA:46608"/>
        <dbReference type="Rhea" id="RHEA-COMP:11060"/>
        <dbReference type="Rhea" id="RHEA-COMP:11605"/>
        <dbReference type="ChEBI" id="CHEBI:15378"/>
        <dbReference type="ChEBI" id="CHEBI:30013"/>
        <dbReference type="ChEBI" id="CHEBI:30616"/>
        <dbReference type="ChEBI" id="CHEBI:61977"/>
        <dbReference type="ChEBI" id="CHEBI:456216"/>
        <dbReference type="EC" id="2.7.11.1"/>
    </reaction>
</comment>
<evidence type="ECO:0000259" key="16">
    <source>
        <dbReference type="PROSITE" id="PS51698"/>
    </source>
</evidence>
<feature type="coiled-coil region" evidence="13">
    <location>
        <begin position="420"/>
        <end position="466"/>
    </location>
</feature>
<evidence type="ECO:0000256" key="5">
    <source>
        <dbReference type="ARBA" id="ARBA00022679"/>
    </source>
</evidence>
<dbReference type="PROSITE" id="PS50011">
    <property type="entry name" value="PROTEIN_KINASE_DOM"/>
    <property type="match status" value="1"/>
</dbReference>
<dbReference type="UniPathway" id="UPA00143"/>
<evidence type="ECO:0000256" key="1">
    <source>
        <dbReference type="ARBA" id="ARBA00000900"/>
    </source>
</evidence>
<comment type="caution">
    <text evidence="17">The sequence shown here is derived from an EMBL/GenBank/DDBJ whole genome shotgun (WGS) entry which is preliminary data.</text>
</comment>
<evidence type="ECO:0000256" key="11">
    <source>
        <dbReference type="ARBA" id="ARBA00048679"/>
    </source>
</evidence>
<dbReference type="PANTHER" id="PTHR45647:SF65">
    <property type="entry name" value="U-BOX DOMAIN-CONTAINING PROTEIN KINASE FAMILY PROTEIN"/>
    <property type="match status" value="1"/>
</dbReference>
<comment type="catalytic activity">
    <reaction evidence="1">
        <text>S-ubiquitinyl-[E2 ubiquitin-conjugating enzyme]-L-cysteine + [acceptor protein]-L-lysine = [E2 ubiquitin-conjugating enzyme]-L-cysteine + N(6)-ubiquitinyl-[acceptor protein]-L-lysine.</text>
        <dbReference type="EC" id="2.3.2.27"/>
    </reaction>
</comment>
<dbReference type="PROSITE" id="PS51698">
    <property type="entry name" value="U_BOX"/>
    <property type="match status" value="1"/>
</dbReference>
<dbReference type="GO" id="GO:0016567">
    <property type="term" value="P:protein ubiquitination"/>
    <property type="evidence" value="ECO:0007669"/>
    <property type="project" value="UniProtKB-UniPathway"/>
</dbReference>
<keyword evidence="18" id="KW-1185">Reference proteome</keyword>
<evidence type="ECO:0000256" key="4">
    <source>
        <dbReference type="ARBA" id="ARBA00022527"/>
    </source>
</evidence>
<dbReference type="InterPro" id="IPR013083">
    <property type="entry name" value="Znf_RING/FYVE/PHD"/>
</dbReference>
<evidence type="ECO:0000256" key="13">
    <source>
        <dbReference type="SAM" id="Coils"/>
    </source>
</evidence>
<feature type="binding site" evidence="12">
    <location>
        <position position="521"/>
    </location>
    <ligand>
        <name>ATP</name>
        <dbReference type="ChEBI" id="CHEBI:30616"/>
    </ligand>
</feature>
<dbReference type="InterPro" id="IPR008271">
    <property type="entry name" value="Ser/Thr_kinase_AS"/>
</dbReference>
<accession>A0A834H264</accession>
<evidence type="ECO:0000313" key="18">
    <source>
        <dbReference type="Proteomes" id="UP000626092"/>
    </source>
</evidence>
<evidence type="ECO:0000259" key="15">
    <source>
        <dbReference type="PROSITE" id="PS50011"/>
    </source>
</evidence>
<evidence type="ECO:0000256" key="9">
    <source>
        <dbReference type="ARBA" id="ARBA00022840"/>
    </source>
</evidence>
<comment type="pathway">
    <text evidence="3">Protein modification; protein ubiquitination.</text>
</comment>
<dbReference type="InterPro" id="IPR001245">
    <property type="entry name" value="Ser-Thr/Tyr_kinase_cat_dom"/>
</dbReference>
<evidence type="ECO:0000256" key="2">
    <source>
        <dbReference type="ARBA" id="ARBA00003861"/>
    </source>
</evidence>
<dbReference type="CDD" id="cd16655">
    <property type="entry name" value="RING-Ubox_WDSUB1-like"/>
    <property type="match status" value="1"/>
</dbReference>
<evidence type="ECO:0000256" key="3">
    <source>
        <dbReference type="ARBA" id="ARBA00004906"/>
    </source>
</evidence>
<evidence type="ECO:0000256" key="12">
    <source>
        <dbReference type="PROSITE-ProRule" id="PRU10141"/>
    </source>
</evidence>
<dbReference type="SUPFAM" id="SSF56112">
    <property type="entry name" value="Protein kinase-like (PK-like)"/>
    <property type="match status" value="1"/>
</dbReference>
<comment type="function">
    <text evidence="2">Functions as an E3 ubiquitin ligase.</text>
</comment>
<proteinExistence type="predicted"/>
<evidence type="ECO:0000313" key="17">
    <source>
        <dbReference type="EMBL" id="KAF7144032.1"/>
    </source>
</evidence>
<keyword evidence="13" id="KW-0175">Coiled coil</keyword>
<evidence type="ECO:0008006" key="19">
    <source>
        <dbReference type="Google" id="ProtNLM"/>
    </source>
</evidence>
<dbReference type="GO" id="GO:0061630">
    <property type="term" value="F:ubiquitin protein ligase activity"/>
    <property type="evidence" value="ECO:0007669"/>
    <property type="project" value="UniProtKB-EC"/>
</dbReference>
<dbReference type="Pfam" id="PF04564">
    <property type="entry name" value="U-box"/>
    <property type="match status" value="1"/>
</dbReference>
<dbReference type="Pfam" id="PF07714">
    <property type="entry name" value="PK_Tyr_Ser-Thr"/>
    <property type="match status" value="1"/>
</dbReference>
<keyword evidence="4" id="KW-0723">Serine/threonine-protein kinase</keyword>
<dbReference type="SUPFAM" id="SSF52402">
    <property type="entry name" value="Adenine nucleotide alpha hydrolases-like"/>
    <property type="match status" value="1"/>
</dbReference>
<keyword evidence="8" id="KW-0833">Ubl conjugation pathway</keyword>
<dbReference type="InterPro" id="IPR051348">
    <property type="entry name" value="U-box_ubiquitin_ligases"/>
</dbReference>
<dbReference type="OrthoDB" id="10064100at2759"/>
<dbReference type="SMART" id="SM00504">
    <property type="entry name" value="Ubox"/>
    <property type="match status" value="1"/>
</dbReference>
<dbReference type="InterPro" id="IPR003613">
    <property type="entry name" value="Ubox_domain"/>
</dbReference>
<name>A0A834H264_RHOSS</name>
<dbReference type="FunFam" id="1.10.510.10:FF:001023">
    <property type="entry name" value="Os07g0541700 protein"/>
    <property type="match status" value="1"/>
</dbReference>
<dbReference type="GO" id="GO:0005524">
    <property type="term" value="F:ATP binding"/>
    <property type="evidence" value="ECO:0007669"/>
    <property type="project" value="UniProtKB-UniRule"/>
</dbReference>
<dbReference type="CDD" id="cd01989">
    <property type="entry name" value="USP_STK_Ubox_N"/>
    <property type="match status" value="1"/>
</dbReference>
<dbReference type="Gene3D" id="3.30.200.20">
    <property type="entry name" value="Phosphorylase Kinase, domain 1"/>
    <property type="match status" value="1"/>
</dbReference>
<evidence type="ECO:0000256" key="14">
    <source>
        <dbReference type="SAM" id="MobiDB-lite"/>
    </source>
</evidence>
<dbReference type="Gene3D" id="3.30.40.10">
    <property type="entry name" value="Zinc/RING finger domain, C3HC4 (zinc finger)"/>
    <property type="match status" value="1"/>
</dbReference>
<keyword evidence="7" id="KW-0418">Kinase</keyword>
<keyword evidence="9 12" id="KW-0067">ATP-binding</keyword>
<comment type="catalytic activity">
    <reaction evidence="11">
        <text>L-seryl-[protein] + ATP = O-phospho-L-seryl-[protein] + ADP + H(+)</text>
        <dbReference type="Rhea" id="RHEA:17989"/>
        <dbReference type="Rhea" id="RHEA-COMP:9863"/>
        <dbReference type="Rhea" id="RHEA-COMP:11604"/>
        <dbReference type="ChEBI" id="CHEBI:15378"/>
        <dbReference type="ChEBI" id="CHEBI:29999"/>
        <dbReference type="ChEBI" id="CHEBI:30616"/>
        <dbReference type="ChEBI" id="CHEBI:83421"/>
        <dbReference type="ChEBI" id="CHEBI:456216"/>
        <dbReference type="EC" id="2.7.11.1"/>
    </reaction>
</comment>
<reference evidence="17" key="1">
    <citation type="submission" date="2019-11" db="EMBL/GenBank/DDBJ databases">
        <authorList>
            <person name="Liu Y."/>
            <person name="Hou J."/>
            <person name="Li T.-Q."/>
            <person name="Guan C.-H."/>
            <person name="Wu X."/>
            <person name="Wu H.-Z."/>
            <person name="Ling F."/>
            <person name="Zhang R."/>
            <person name="Shi X.-G."/>
            <person name="Ren J.-P."/>
            <person name="Chen E.-F."/>
            <person name="Sun J.-M."/>
        </authorList>
    </citation>
    <scope>NUCLEOTIDE SEQUENCE</scope>
    <source>
        <strain evidence="17">Adult_tree_wgs_1</strain>
        <tissue evidence="17">Leaves</tissue>
    </source>
</reference>
<dbReference type="InterPro" id="IPR017441">
    <property type="entry name" value="Protein_kinase_ATP_BS"/>
</dbReference>
<protein>
    <recommendedName>
        <fullName evidence="19">Serine/threonine-protein kinase</fullName>
    </recommendedName>
</protein>
<feature type="domain" description="Protein kinase" evidence="15">
    <location>
        <begin position="494"/>
        <end position="782"/>
    </location>
</feature>
<feature type="domain" description="U-box" evidence="16">
    <location>
        <begin position="776"/>
        <end position="849"/>
    </location>
</feature>